<reference evidence="1" key="2">
    <citation type="journal article" date="2018" name="Environ. Sci. Technol.">
        <title>The Toxicogenome of Hyalella azteca: A Model for Sediment Ecotoxicology and Evolutionary Toxicology.</title>
        <authorList>
            <person name="Poynton H.C."/>
            <person name="Hasenbein S."/>
            <person name="Benoit J.B."/>
            <person name="Sepulveda M.S."/>
            <person name="Poelchau M.F."/>
            <person name="Hughes D.S.T."/>
            <person name="Murali S.C."/>
            <person name="Chen S."/>
            <person name="Glastad K.M."/>
            <person name="Goodisman M.A.D."/>
            <person name="Werren J.H."/>
            <person name="Vineis J.H."/>
            <person name="Bowen J.L."/>
            <person name="Friedrich M."/>
            <person name="Jones J."/>
            <person name="Robertson H.M."/>
            <person name="Feyereisen R."/>
            <person name="Mechler-Hickson A."/>
            <person name="Mathers N."/>
            <person name="Lee C.E."/>
            <person name="Colbourne J.K."/>
            <person name="Biales A."/>
            <person name="Johnston J.S."/>
            <person name="Wellborn G.A."/>
            <person name="Rosendale A.J."/>
            <person name="Cridge A.G."/>
            <person name="Munoz-Torres M.C."/>
            <person name="Bain P.A."/>
            <person name="Manny A.R."/>
            <person name="Major K.M."/>
            <person name="Lambert F.N."/>
            <person name="Vulpe C.D."/>
            <person name="Tuck P."/>
            <person name="Blalock B.J."/>
            <person name="Lin Y.Y."/>
            <person name="Smith M.E."/>
            <person name="Ochoa-Acuna H."/>
            <person name="Chen M.M."/>
            <person name="Childers C.P."/>
            <person name="Qu J."/>
            <person name="Dugan S."/>
            <person name="Lee S.L."/>
            <person name="Chao H."/>
            <person name="Dinh H."/>
            <person name="Han Y."/>
            <person name="Doddapaneni H."/>
            <person name="Worley K.C."/>
            <person name="Muzny D.M."/>
            <person name="Gibbs R.A."/>
            <person name="Richards S."/>
        </authorList>
    </citation>
    <scope>NUCLEOTIDE SEQUENCE</scope>
    <source>
        <strain evidence="1">HAZT.00-mixed</strain>
        <tissue evidence="1">Whole organism</tissue>
    </source>
</reference>
<protein>
    <recommendedName>
        <fullName evidence="2">Zinc finger PHD-type domain-containing protein</fullName>
    </recommendedName>
</protein>
<reference evidence="1" key="1">
    <citation type="submission" date="2014-08" db="EMBL/GenBank/DDBJ databases">
        <authorList>
            <person name="Murali S."/>
            <person name="Richards S."/>
            <person name="Bandaranaike D."/>
            <person name="Bellair M."/>
            <person name="Blankenburg K."/>
            <person name="Chao H."/>
            <person name="Dinh H."/>
            <person name="Doddapaneni H."/>
            <person name="Dugan-Rocha S."/>
            <person name="Elkadiri S."/>
            <person name="Gnanaolivu R."/>
            <person name="Hughes D."/>
            <person name="Lee S."/>
            <person name="Li M."/>
            <person name="Ming W."/>
            <person name="Munidasa M."/>
            <person name="Muniz J."/>
            <person name="Nguyen L."/>
            <person name="Osuji N."/>
            <person name="Pu L.-L."/>
            <person name="Puazo M."/>
            <person name="Skinner E."/>
            <person name="Qu C."/>
            <person name="Quiroz J."/>
            <person name="Raj R."/>
            <person name="Weissenberger G."/>
            <person name="Xin Y."/>
            <person name="Zou X."/>
            <person name="Han Y."/>
            <person name="Worley K."/>
            <person name="Muzny D."/>
            <person name="Gibbs R."/>
        </authorList>
    </citation>
    <scope>NUCLEOTIDE SEQUENCE</scope>
    <source>
        <strain evidence="1">HAZT.00-mixed</strain>
        <tissue evidence="1">Whole organism</tissue>
    </source>
</reference>
<dbReference type="EMBL" id="JQDR03014630">
    <property type="protein sequence ID" value="KAA0187844.1"/>
    <property type="molecule type" value="Genomic_DNA"/>
</dbReference>
<dbReference type="PANTHER" id="PTHR37445:SF3">
    <property type="entry name" value="ZINC FINGER PHD-TYPE DOMAIN-CONTAINING PROTEIN"/>
    <property type="match status" value="1"/>
</dbReference>
<comment type="caution">
    <text evidence="1">The sequence shown here is derived from an EMBL/GenBank/DDBJ whole genome shotgun (WGS) entry which is preliminary data.</text>
</comment>
<name>A0A6A0GTN3_HYAAZ</name>
<accession>A0A6A0GTN3</accession>
<organism evidence="1">
    <name type="scientific">Hyalella azteca</name>
    <name type="common">Amphipod</name>
    <dbReference type="NCBI Taxonomy" id="294128"/>
    <lineage>
        <taxon>Eukaryota</taxon>
        <taxon>Metazoa</taxon>
        <taxon>Ecdysozoa</taxon>
        <taxon>Arthropoda</taxon>
        <taxon>Crustacea</taxon>
        <taxon>Multicrustacea</taxon>
        <taxon>Malacostraca</taxon>
        <taxon>Eumalacostraca</taxon>
        <taxon>Peracarida</taxon>
        <taxon>Amphipoda</taxon>
        <taxon>Senticaudata</taxon>
        <taxon>Talitrida</taxon>
        <taxon>Talitroidea</taxon>
        <taxon>Hyalellidae</taxon>
        <taxon>Hyalella</taxon>
    </lineage>
</organism>
<proteinExistence type="predicted"/>
<sequence>MADIVAGGKGGSGAGRGPGAVKCGICSRRVLVKDKALQCEICLVWYHCSCEQIDDQAYNLICDTGKTDPLFHYFCSKQCNKPASKFLRSLIELESEVQKLSGKFAEMESRVAQVDSRMEEMASGKFTPAMIETVKEISLVHATGNASGKQNEVASLIRATTMEELAEMEDRGRRKTNVLVFGLGEDKEKTMDDRRKEDEKRVGQLLKAIELEQKTPMDLRRLGVYAVGNEKVRPLRLTFNSEASRNEVVAAFYRAKKAAGRVGEQGGNGDLVLTRLGMRRDLTPKERVDEAALFEELRRRRQESQNSGDQYANWILRRGKIENVCRYPQGDAK</sequence>
<evidence type="ECO:0000313" key="1">
    <source>
        <dbReference type="EMBL" id="KAA0187844.1"/>
    </source>
</evidence>
<evidence type="ECO:0008006" key="2">
    <source>
        <dbReference type="Google" id="ProtNLM"/>
    </source>
</evidence>
<dbReference type="SUPFAM" id="SSF57903">
    <property type="entry name" value="FYVE/PHD zinc finger"/>
    <property type="match status" value="1"/>
</dbReference>
<dbReference type="AlphaFoldDB" id="A0A6A0GTN3"/>
<dbReference type="PANTHER" id="PTHR37445">
    <property type="entry name" value="PROTEIN CBG24663"/>
    <property type="match status" value="1"/>
</dbReference>
<gene>
    <name evidence="1" type="ORF">HAZT_HAZT005005</name>
</gene>
<dbReference type="InterPro" id="IPR013083">
    <property type="entry name" value="Znf_RING/FYVE/PHD"/>
</dbReference>
<reference evidence="1" key="3">
    <citation type="submission" date="2019-06" db="EMBL/GenBank/DDBJ databases">
        <authorList>
            <person name="Poynton C."/>
            <person name="Hasenbein S."/>
            <person name="Benoit J.B."/>
            <person name="Sepulveda M.S."/>
            <person name="Poelchau M.F."/>
            <person name="Murali S.C."/>
            <person name="Chen S."/>
            <person name="Glastad K.M."/>
            <person name="Werren J.H."/>
            <person name="Vineis J.H."/>
            <person name="Bowen J.L."/>
            <person name="Friedrich M."/>
            <person name="Jones J."/>
            <person name="Robertson H.M."/>
            <person name="Feyereisen R."/>
            <person name="Mechler-Hickson A."/>
            <person name="Mathers N."/>
            <person name="Lee C.E."/>
            <person name="Colbourne J.K."/>
            <person name="Biales A."/>
            <person name="Johnston J.S."/>
            <person name="Wellborn G.A."/>
            <person name="Rosendale A.J."/>
            <person name="Cridge A.G."/>
            <person name="Munoz-Torres M.C."/>
            <person name="Bain P.A."/>
            <person name="Manny A.R."/>
            <person name="Major K.M."/>
            <person name="Lambert F.N."/>
            <person name="Vulpe C.D."/>
            <person name="Tuck P."/>
            <person name="Blalock B.J."/>
            <person name="Lin Y.-Y."/>
            <person name="Smith M.E."/>
            <person name="Ochoa-Acuna H."/>
            <person name="Chen M.-J.M."/>
            <person name="Childers C.P."/>
            <person name="Qu J."/>
            <person name="Dugan S."/>
            <person name="Lee S.L."/>
            <person name="Chao H."/>
            <person name="Dinh H."/>
            <person name="Han Y."/>
            <person name="Doddapaneni H."/>
            <person name="Worley K.C."/>
            <person name="Muzny D.M."/>
            <person name="Gibbs R.A."/>
            <person name="Richards S."/>
        </authorList>
    </citation>
    <scope>NUCLEOTIDE SEQUENCE</scope>
    <source>
        <strain evidence="1">HAZT.00-mixed</strain>
        <tissue evidence="1">Whole organism</tissue>
    </source>
</reference>
<dbReference type="Proteomes" id="UP000711488">
    <property type="component" value="Unassembled WGS sequence"/>
</dbReference>
<dbReference type="InterPro" id="IPR011011">
    <property type="entry name" value="Znf_FYVE_PHD"/>
</dbReference>
<dbReference type="Gene3D" id="3.30.40.10">
    <property type="entry name" value="Zinc/RING finger domain, C3HC4 (zinc finger)"/>
    <property type="match status" value="1"/>
</dbReference>